<dbReference type="InterPro" id="IPR016187">
    <property type="entry name" value="CTDL_fold"/>
</dbReference>
<protein>
    <recommendedName>
        <fullName evidence="3">Link domain-containing protein</fullName>
    </recommendedName>
</protein>
<feature type="domain" description="Link" evidence="3">
    <location>
        <begin position="81"/>
        <end position="182"/>
    </location>
</feature>
<dbReference type="InterPro" id="IPR016186">
    <property type="entry name" value="C-type_lectin-like/link_sf"/>
</dbReference>
<dbReference type="SUPFAM" id="SSF56436">
    <property type="entry name" value="C-type lectin-like"/>
    <property type="match status" value="1"/>
</dbReference>
<dbReference type="Gene3D" id="3.10.100.10">
    <property type="entry name" value="Mannose-Binding Protein A, subunit A"/>
    <property type="match status" value="1"/>
</dbReference>
<dbReference type="Pfam" id="PF00193">
    <property type="entry name" value="Xlink"/>
    <property type="match status" value="1"/>
</dbReference>
<keyword evidence="1" id="KW-1015">Disulfide bond</keyword>
<proteinExistence type="predicted"/>
<dbReference type="SMART" id="SM00445">
    <property type="entry name" value="LINK"/>
    <property type="match status" value="1"/>
</dbReference>
<evidence type="ECO:0000256" key="2">
    <source>
        <dbReference type="SAM" id="Phobius"/>
    </source>
</evidence>
<evidence type="ECO:0000256" key="1">
    <source>
        <dbReference type="ARBA" id="ARBA00023157"/>
    </source>
</evidence>
<accession>A0A6C0KYU4</accession>
<evidence type="ECO:0000259" key="3">
    <source>
        <dbReference type="PROSITE" id="PS50963"/>
    </source>
</evidence>
<keyword evidence="2" id="KW-0812">Transmembrane</keyword>
<dbReference type="AlphaFoldDB" id="A0A6C0KYU4"/>
<organism evidence="4">
    <name type="scientific">viral metagenome</name>
    <dbReference type="NCBI Taxonomy" id="1070528"/>
    <lineage>
        <taxon>unclassified sequences</taxon>
        <taxon>metagenomes</taxon>
        <taxon>organismal metagenomes</taxon>
    </lineage>
</organism>
<dbReference type="GO" id="GO:0005540">
    <property type="term" value="F:hyaluronic acid binding"/>
    <property type="evidence" value="ECO:0007669"/>
    <property type="project" value="InterPro"/>
</dbReference>
<dbReference type="PROSITE" id="PS50963">
    <property type="entry name" value="LINK_2"/>
    <property type="match status" value="1"/>
</dbReference>
<keyword evidence="2" id="KW-0472">Membrane</keyword>
<feature type="transmembrane region" description="Helical" evidence="2">
    <location>
        <begin position="6"/>
        <end position="28"/>
    </location>
</feature>
<dbReference type="GO" id="GO:0007155">
    <property type="term" value="P:cell adhesion"/>
    <property type="evidence" value="ECO:0007669"/>
    <property type="project" value="InterPro"/>
</dbReference>
<dbReference type="InterPro" id="IPR000538">
    <property type="entry name" value="Link_dom"/>
</dbReference>
<dbReference type="EMBL" id="MN741024">
    <property type="protein sequence ID" value="QHU23135.1"/>
    <property type="molecule type" value="Genomic_DNA"/>
</dbReference>
<sequence>MINENPFFSYVPLLIVLAIIVGLCIFLYKKYPIDSDSLFIFNRDNDSKDSIESESSDKRVALNDSSHNHLATPLSQLNAHDIEEVFHVTGEPVTYDKAQAVCEQLGAKLASYDELLHAYQHGAEWCNYGWSENQTAYYPTQKKTWERIQNADNEEERTMCGVPGLNGGQFDENNRFNVNCFGKKPTKPEADFVHPKLPDTLEQIEAKKPVEVFNDLVIIPYNRKQWSRNGSEPAQV</sequence>
<reference evidence="4" key="1">
    <citation type="journal article" date="2020" name="Nature">
        <title>Giant virus diversity and host interactions through global metagenomics.</title>
        <authorList>
            <person name="Schulz F."/>
            <person name="Roux S."/>
            <person name="Paez-Espino D."/>
            <person name="Jungbluth S."/>
            <person name="Walsh D.A."/>
            <person name="Denef V.J."/>
            <person name="McMahon K.D."/>
            <person name="Konstantinidis K.T."/>
            <person name="Eloe-Fadrosh E.A."/>
            <person name="Kyrpides N.C."/>
            <person name="Woyke T."/>
        </authorList>
    </citation>
    <scope>NUCLEOTIDE SEQUENCE</scope>
    <source>
        <strain evidence="4">GVMAG-S-ERX555907-63</strain>
    </source>
</reference>
<evidence type="ECO:0000313" key="4">
    <source>
        <dbReference type="EMBL" id="QHU23135.1"/>
    </source>
</evidence>
<keyword evidence="2" id="KW-1133">Transmembrane helix</keyword>
<name>A0A6C0KYU4_9ZZZZ</name>